<dbReference type="SUPFAM" id="SSF56959">
    <property type="entry name" value="Leukocidin-like"/>
    <property type="match status" value="1"/>
</dbReference>
<organism evidence="3 4">
    <name type="scientific">Rhodococcus ruber</name>
    <dbReference type="NCBI Taxonomy" id="1830"/>
    <lineage>
        <taxon>Bacteria</taxon>
        <taxon>Bacillati</taxon>
        <taxon>Actinomycetota</taxon>
        <taxon>Actinomycetes</taxon>
        <taxon>Mycobacteriales</taxon>
        <taxon>Nocardiaceae</taxon>
        <taxon>Rhodococcus</taxon>
    </lineage>
</organism>
<protein>
    <recommendedName>
        <fullName evidence="5">Porin</fullName>
    </recommendedName>
</protein>
<evidence type="ECO:0000256" key="2">
    <source>
        <dbReference type="SAM" id="SignalP"/>
    </source>
</evidence>
<name>A0A098BHH6_9NOCA</name>
<proteinExistence type="predicted"/>
<feature type="signal peptide" evidence="2">
    <location>
        <begin position="1"/>
        <end position="36"/>
    </location>
</feature>
<evidence type="ECO:0008006" key="5">
    <source>
        <dbReference type="Google" id="ProtNLM"/>
    </source>
</evidence>
<dbReference type="InterPro" id="IPR015286">
    <property type="entry name" value="Porin_fam_mycobact-type"/>
</dbReference>
<dbReference type="EMBL" id="CCSD01000043">
    <property type="protein sequence ID" value="CDZ87670.1"/>
    <property type="molecule type" value="Genomic_DNA"/>
</dbReference>
<sequence>MKTSIAHGLRRGLKAAGVGATVAVAIGFASAGAANADTFVPLPDGSITETLNGTTVTLSRVGETANISPSMGATPLHRNVWVSGTAKVEISGEGAEKATTKFQPGYIVACQINLGGTAGGGAGVKAGYAGESASITPSVNGSGTVTLGPGQAQDFKILDRTIANGFDEELHVPFNVVKGRSGSVTWTDSTLGVSGCAGYAQARNYIKVTVDTGANVQQVTLWGQPFSIG</sequence>
<reference evidence="3 4" key="1">
    <citation type="journal article" date="2014" name="Genome Announc.">
        <title>Draft Genome Sequence of Propane- and Butane-Oxidizing Actinobacterium Rhodococcus ruber IEGM 231.</title>
        <authorList>
            <person name="Ivshina I.B."/>
            <person name="Kuyukina M.S."/>
            <person name="Krivoruchko A.V."/>
            <person name="Barbe V."/>
            <person name="Fischer C."/>
        </authorList>
    </citation>
    <scope>NUCLEOTIDE SEQUENCE [LARGE SCALE GENOMIC DNA]</scope>
</reference>
<evidence type="ECO:0000256" key="1">
    <source>
        <dbReference type="ARBA" id="ARBA00022729"/>
    </source>
</evidence>
<dbReference type="Pfam" id="PF09203">
    <property type="entry name" value="MspA"/>
    <property type="match status" value="1"/>
</dbReference>
<dbReference type="Proteomes" id="UP000042997">
    <property type="component" value="Unassembled WGS sequence"/>
</dbReference>
<dbReference type="OrthoDB" id="4540215at2"/>
<dbReference type="Gene3D" id="2.60.40.1650">
    <property type="entry name" value="Porin MspA (Ig-like beta-sandwich domain)"/>
    <property type="match status" value="1"/>
</dbReference>
<evidence type="ECO:0000313" key="4">
    <source>
        <dbReference type="Proteomes" id="UP000042997"/>
    </source>
</evidence>
<keyword evidence="1 2" id="KW-0732">Signal</keyword>
<dbReference type="InterPro" id="IPR036435">
    <property type="entry name" value="Leukocidin/porin_MspA_sf"/>
</dbReference>
<evidence type="ECO:0000313" key="3">
    <source>
        <dbReference type="EMBL" id="CDZ87670.1"/>
    </source>
</evidence>
<dbReference type="AlphaFoldDB" id="A0A098BHH6"/>
<gene>
    <name evidence="3" type="ORF">RHRU231_330127</name>
</gene>
<dbReference type="RefSeq" id="WP_040270692.1">
    <property type="nucleotide sequence ID" value="NZ_JAJNCM010000008.1"/>
</dbReference>
<accession>A0A098BHH6</accession>
<feature type="chain" id="PRO_5001933049" description="Porin" evidence="2">
    <location>
        <begin position="37"/>
        <end position="229"/>
    </location>
</feature>